<name>A0A2G9FWQ2_9LAMI</name>
<sequence>MGVQCYVWIVHLFKQILIGDYDGNAVKNTLSRLSAQVALRCRKVFKMLLSSSSQSTSDQGGDRGRPLILRYFLDLYPRLSIINVESGTESKPWELKALKFTEFIACCDELVLLQSILSPKTCSVVNPRSKQKVKTIHIPTLSHGNCCFPCGFFFHPLAKEYRILVGCLDSAQVMFEYYLYLFGANMWRRTSTPYFDRIPKYNWSNFVVINSSPAIVNGRLHWLVSEIMVFDMVSEEFCVKPLCFGECNIGGAFYMRELLVKDDSLCFCNISHEERSLDIWFLEDYGNWHWNKKYVIKFDWYPPPLYTELMGISVLSFQKDELVLFWRSMGIYSCNLAFNTVTNIHLRKSEYDARGFDNWRMLYGFAAYNGRTSG</sequence>
<accession>A0A2G9FWQ2</accession>
<evidence type="ECO:0000313" key="1">
    <source>
        <dbReference type="EMBL" id="PIM97490.1"/>
    </source>
</evidence>
<dbReference type="Proteomes" id="UP000231279">
    <property type="component" value="Unassembled WGS sequence"/>
</dbReference>
<dbReference type="OrthoDB" id="911383at2759"/>
<reference evidence="2" key="1">
    <citation type="journal article" date="2018" name="Gigascience">
        <title>Genome assembly of the Pink Ipe (Handroanthus impetiginosus, Bignoniaceae), a highly valued, ecologically keystone Neotropical timber forest tree.</title>
        <authorList>
            <person name="Silva-Junior O.B."/>
            <person name="Grattapaglia D."/>
            <person name="Novaes E."/>
            <person name="Collevatti R.G."/>
        </authorList>
    </citation>
    <scope>NUCLEOTIDE SEQUENCE [LARGE SCALE GENOMIC DNA]</scope>
    <source>
        <strain evidence="2">cv. UFG-1</strain>
    </source>
</reference>
<gene>
    <name evidence="1" type="ORF">CDL12_30039</name>
</gene>
<dbReference type="AlphaFoldDB" id="A0A2G9FWQ2"/>
<comment type="caution">
    <text evidence="1">The sequence shown here is derived from an EMBL/GenBank/DDBJ whole genome shotgun (WGS) entry which is preliminary data.</text>
</comment>
<dbReference type="NCBIfam" id="TIGR01640">
    <property type="entry name" value="F_box_assoc_1"/>
    <property type="match status" value="1"/>
</dbReference>
<organism evidence="1 2">
    <name type="scientific">Handroanthus impetiginosus</name>
    <dbReference type="NCBI Taxonomy" id="429701"/>
    <lineage>
        <taxon>Eukaryota</taxon>
        <taxon>Viridiplantae</taxon>
        <taxon>Streptophyta</taxon>
        <taxon>Embryophyta</taxon>
        <taxon>Tracheophyta</taxon>
        <taxon>Spermatophyta</taxon>
        <taxon>Magnoliopsida</taxon>
        <taxon>eudicotyledons</taxon>
        <taxon>Gunneridae</taxon>
        <taxon>Pentapetalae</taxon>
        <taxon>asterids</taxon>
        <taxon>lamiids</taxon>
        <taxon>Lamiales</taxon>
        <taxon>Bignoniaceae</taxon>
        <taxon>Crescentiina</taxon>
        <taxon>Tabebuia alliance</taxon>
        <taxon>Handroanthus</taxon>
    </lineage>
</organism>
<dbReference type="InterPro" id="IPR050796">
    <property type="entry name" value="SCF_F-box_component"/>
</dbReference>
<keyword evidence="2" id="KW-1185">Reference proteome</keyword>
<evidence type="ECO:0008006" key="3">
    <source>
        <dbReference type="Google" id="ProtNLM"/>
    </source>
</evidence>
<proteinExistence type="predicted"/>
<protein>
    <recommendedName>
        <fullName evidence="3">F-box associated domain-containing protein</fullName>
    </recommendedName>
</protein>
<evidence type="ECO:0000313" key="2">
    <source>
        <dbReference type="Proteomes" id="UP000231279"/>
    </source>
</evidence>
<dbReference type="PANTHER" id="PTHR31672">
    <property type="entry name" value="BNACNNG10540D PROTEIN"/>
    <property type="match status" value="1"/>
</dbReference>
<dbReference type="InterPro" id="IPR017451">
    <property type="entry name" value="F-box-assoc_interact_dom"/>
</dbReference>
<dbReference type="EMBL" id="NKXS01009594">
    <property type="protein sequence ID" value="PIM97490.1"/>
    <property type="molecule type" value="Genomic_DNA"/>
</dbReference>